<reference evidence="2" key="1">
    <citation type="submission" date="2020-12" db="EMBL/GenBank/DDBJ databases">
        <title>Vagococcus allomyrinae sp. nov. and Enterococcus lavae sp. nov., isolated from the larvae of Allomyrina dichotoma.</title>
        <authorList>
            <person name="Lee S.D."/>
        </authorList>
    </citation>
    <scope>NUCLEOTIDE SEQUENCE</scope>
    <source>
        <strain evidence="2">BWB3-3</strain>
    </source>
</reference>
<evidence type="ECO:0000256" key="1">
    <source>
        <dbReference type="ARBA" id="ARBA00009580"/>
    </source>
</evidence>
<keyword evidence="3" id="KW-1185">Reference proteome</keyword>
<name>A0A940PJ03_9ENTE</name>
<dbReference type="Gene3D" id="3.90.190.10">
    <property type="entry name" value="Protein tyrosine phosphatase superfamily"/>
    <property type="match status" value="1"/>
</dbReference>
<dbReference type="AlphaFoldDB" id="A0A940PJ03"/>
<sequence>MVTNFLSLEVSIQGADVCLSHPKLAGESQISIYDSPTLAKACLAVRGKAKQGVIQLKTALTGRLYVVVRQDKLVFIGATRRVMIDGLYNCRDLGGYATANGELVRWGALYRSDALDHLTLSDQMYLQNMKLGTVIDFRTTGEREKRPNQLWSSVKEWQFDPKGTTAKEAGEMQLGLNDQEKIESLEKLAQTTKGQNELLQKQHSMVQQMRRLVESTEAQHAYSQFLHQLLIARNEGPVLFHCQGGKDRTGWAAALVLGLLGVDKPTIYADYLLTNEFNQERNHQRMSVYRSYTDNPLVLDYLRSLQLTTIDYLDGAFDVLAERNQSIETYAQVNLAFSKTDSEDLKNWLLYGRDNP</sequence>
<dbReference type="EMBL" id="JAEEGA010000028">
    <property type="protein sequence ID" value="MBP1044466.1"/>
    <property type="molecule type" value="Genomic_DNA"/>
</dbReference>
<evidence type="ECO:0000313" key="2">
    <source>
        <dbReference type="EMBL" id="MBP1044466.1"/>
    </source>
</evidence>
<dbReference type="InterPro" id="IPR026893">
    <property type="entry name" value="Tyr/Ser_Pase_IphP-type"/>
</dbReference>
<dbReference type="Proteomes" id="UP000674938">
    <property type="component" value="Unassembled WGS sequence"/>
</dbReference>
<accession>A0A940PJ03</accession>
<protein>
    <submittedName>
        <fullName evidence="2">Tyrosine-protein phosphatase</fullName>
    </submittedName>
</protein>
<evidence type="ECO:0000313" key="3">
    <source>
        <dbReference type="Proteomes" id="UP000674938"/>
    </source>
</evidence>
<dbReference type="InterPro" id="IPR029021">
    <property type="entry name" value="Prot-tyrosine_phosphatase-like"/>
</dbReference>
<dbReference type="InterPro" id="IPR016130">
    <property type="entry name" value="Tyr_Pase_AS"/>
</dbReference>
<dbReference type="Pfam" id="PF13350">
    <property type="entry name" value="Y_phosphatase3"/>
    <property type="match status" value="1"/>
</dbReference>
<dbReference type="PANTHER" id="PTHR31126">
    <property type="entry name" value="TYROSINE-PROTEIN PHOSPHATASE"/>
    <property type="match status" value="1"/>
</dbReference>
<dbReference type="PROSITE" id="PS00383">
    <property type="entry name" value="TYR_PHOSPHATASE_1"/>
    <property type="match status" value="1"/>
</dbReference>
<organism evidence="2 3">
    <name type="scientific">Vagococcus allomyrinae</name>
    <dbReference type="NCBI Taxonomy" id="2794353"/>
    <lineage>
        <taxon>Bacteria</taxon>
        <taxon>Bacillati</taxon>
        <taxon>Bacillota</taxon>
        <taxon>Bacilli</taxon>
        <taxon>Lactobacillales</taxon>
        <taxon>Enterococcaceae</taxon>
        <taxon>Vagococcus</taxon>
    </lineage>
</organism>
<dbReference type="GO" id="GO:0004721">
    <property type="term" value="F:phosphoprotein phosphatase activity"/>
    <property type="evidence" value="ECO:0007669"/>
    <property type="project" value="InterPro"/>
</dbReference>
<dbReference type="SUPFAM" id="SSF52799">
    <property type="entry name" value="(Phosphotyrosine protein) phosphatases II"/>
    <property type="match status" value="1"/>
</dbReference>
<dbReference type="PANTHER" id="PTHR31126:SF1">
    <property type="entry name" value="TYROSINE SPECIFIC PROTEIN PHOSPHATASES DOMAIN-CONTAINING PROTEIN"/>
    <property type="match status" value="1"/>
</dbReference>
<comment type="caution">
    <text evidence="2">The sequence shown here is derived from an EMBL/GenBank/DDBJ whole genome shotgun (WGS) entry which is preliminary data.</text>
</comment>
<dbReference type="RefSeq" id="WP_209532953.1">
    <property type="nucleotide sequence ID" value="NZ_JAEEGA010000028.1"/>
</dbReference>
<proteinExistence type="inferred from homology"/>
<comment type="similarity">
    <text evidence="1">Belongs to the protein-tyrosine phosphatase family.</text>
</comment>
<gene>
    <name evidence="2" type="ORF">I6N95_26000</name>
</gene>